<keyword evidence="2" id="KW-1185">Reference proteome</keyword>
<protein>
    <submittedName>
        <fullName evidence="1">Uncharacterized protein</fullName>
    </submittedName>
</protein>
<dbReference type="EMBL" id="CP042469">
    <property type="protein sequence ID" value="QOX65080.1"/>
    <property type="molecule type" value="Genomic_DNA"/>
</dbReference>
<evidence type="ECO:0000313" key="1">
    <source>
        <dbReference type="EMBL" id="QOX65080.1"/>
    </source>
</evidence>
<evidence type="ECO:0000313" key="2">
    <source>
        <dbReference type="Proteomes" id="UP000594014"/>
    </source>
</evidence>
<reference evidence="1" key="1">
    <citation type="submission" date="2019-08" db="EMBL/GenBank/DDBJ databases">
        <title>Genome sequence of Clostridiales bacterium MT110.</title>
        <authorList>
            <person name="Cao J."/>
        </authorList>
    </citation>
    <scope>NUCLEOTIDE SEQUENCE</scope>
    <source>
        <strain evidence="1">MT110</strain>
    </source>
</reference>
<name>A0ACD1AF62_9FIRM</name>
<dbReference type="Proteomes" id="UP000594014">
    <property type="component" value="Chromosome"/>
</dbReference>
<accession>A0ACD1AF62</accession>
<proteinExistence type="predicted"/>
<organism evidence="1 2">
    <name type="scientific">Anoxybacterium hadale</name>
    <dbReference type="NCBI Taxonomy" id="3408580"/>
    <lineage>
        <taxon>Bacteria</taxon>
        <taxon>Bacillati</taxon>
        <taxon>Bacillota</taxon>
        <taxon>Clostridia</taxon>
        <taxon>Peptostreptococcales</taxon>
        <taxon>Anaerovoracaceae</taxon>
        <taxon>Anoxybacterium</taxon>
    </lineage>
</organism>
<gene>
    <name evidence="1" type="ORF">FRZ06_17880</name>
</gene>
<sequence length="344" mass="38611">MKRVAAYLITALLIASIFPADIYADSSASGQNQIAVFLKPDISVKYYGEKKLFKDANGRYACPIVYQGRTYLPLRGISGLMKEPIAWDKSSKTVFIGKSMANPDKTTAKVYTDAVETVDETYNNIISNSATEMETAYLNQDVIVMYDFVIKTYQSEKGETVTPILYKNSTYLPIRAIAAMMNEPILWLEESKTISIGRFSHADGDETAGPDKQSRIVRDLNDIFDRTEALFYEATSKITKISTAKTLKEKQVIAESISKDYEEVSHIAGEVSDWTKFNSSEEVSAYQEVKAFVTKTEYYLLLLENVAYLAASDEDYSILSKLFFDQALDAQNAMNNARSLLSEF</sequence>